<dbReference type="EMBL" id="CP018477">
    <property type="protein sequence ID" value="ASV75601.1"/>
    <property type="molecule type" value="Genomic_DNA"/>
</dbReference>
<proteinExistence type="predicted"/>
<organism evidence="1 2">
    <name type="scientific">Thermogutta terrifontis</name>
    <dbReference type="NCBI Taxonomy" id="1331910"/>
    <lineage>
        <taxon>Bacteria</taxon>
        <taxon>Pseudomonadati</taxon>
        <taxon>Planctomycetota</taxon>
        <taxon>Planctomycetia</taxon>
        <taxon>Pirellulales</taxon>
        <taxon>Thermoguttaceae</taxon>
        <taxon>Thermogutta</taxon>
    </lineage>
</organism>
<protein>
    <submittedName>
        <fullName evidence="1">Uncharacterized protein</fullName>
    </submittedName>
</protein>
<name>A0A286RI06_9BACT</name>
<sequence length="52" mass="5571">MAELSGTGASWTGPHTDGCAIDGTRMALMPGHARDDARFSQAQSSAYWEEIE</sequence>
<dbReference type="Proteomes" id="UP000215086">
    <property type="component" value="Chromosome"/>
</dbReference>
<evidence type="ECO:0000313" key="1">
    <source>
        <dbReference type="EMBL" id="ASV75601.1"/>
    </source>
</evidence>
<evidence type="ECO:0000313" key="2">
    <source>
        <dbReference type="Proteomes" id="UP000215086"/>
    </source>
</evidence>
<accession>A0A286RI06</accession>
<gene>
    <name evidence="1" type="ORF">THTE_2999</name>
</gene>
<keyword evidence="2" id="KW-1185">Reference proteome</keyword>
<dbReference type="KEGG" id="ttf:THTE_2999"/>
<dbReference type="AlphaFoldDB" id="A0A286RI06"/>
<reference evidence="1 2" key="1">
    <citation type="journal article" name="Front. Microbiol.">
        <title>Sugar Metabolism of the First Thermophilic Planctomycete Thermogutta terrifontis: Comparative Genomic and Transcriptomic Approaches.</title>
        <authorList>
            <person name="Elcheninov A.G."/>
            <person name="Menzel P."/>
            <person name="Gudbergsdottir S.R."/>
            <person name="Slesarev A.I."/>
            <person name="Kadnikov V.V."/>
            <person name="Krogh A."/>
            <person name="Bonch-Osmolovskaya E.A."/>
            <person name="Peng X."/>
            <person name="Kublanov I.V."/>
        </authorList>
    </citation>
    <scope>NUCLEOTIDE SEQUENCE [LARGE SCALE GENOMIC DNA]</scope>
    <source>
        <strain evidence="1 2">R1</strain>
    </source>
</reference>